<protein>
    <submittedName>
        <fullName evidence="2">CLUMA_CG004595, isoform A</fullName>
    </submittedName>
</protein>
<dbReference type="Proteomes" id="UP000183832">
    <property type="component" value="Unassembled WGS sequence"/>
</dbReference>
<name>A0A1J1HTM1_9DIPT</name>
<dbReference type="EMBL" id="CVRI01000020">
    <property type="protein sequence ID" value="CRK90906.1"/>
    <property type="molecule type" value="Genomic_DNA"/>
</dbReference>
<keyword evidence="3" id="KW-1185">Reference proteome</keyword>
<evidence type="ECO:0000313" key="3">
    <source>
        <dbReference type="Proteomes" id="UP000183832"/>
    </source>
</evidence>
<accession>A0A1J1HTM1</accession>
<feature type="signal peptide" evidence="1">
    <location>
        <begin position="1"/>
        <end position="22"/>
    </location>
</feature>
<keyword evidence="1" id="KW-0732">Signal</keyword>
<evidence type="ECO:0000256" key="1">
    <source>
        <dbReference type="SAM" id="SignalP"/>
    </source>
</evidence>
<feature type="chain" id="PRO_5012000774" evidence="1">
    <location>
        <begin position="23"/>
        <end position="162"/>
    </location>
</feature>
<organism evidence="2 3">
    <name type="scientific">Clunio marinus</name>
    <dbReference type="NCBI Taxonomy" id="568069"/>
    <lineage>
        <taxon>Eukaryota</taxon>
        <taxon>Metazoa</taxon>
        <taxon>Ecdysozoa</taxon>
        <taxon>Arthropoda</taxon>
        <taxon>Hexapoda</taxon>
        <taxon>Insecta</taxon>
        <taxon>Pterygota</taxon>
        <taxon>Neoptera</taxon>
        <taxon>Endopterygota</taxon>
        <taxon>Diptera</taxon>
        <taxon>Nematocera</taxon>
        <taxon>Chironomoidea</taxon>
        <taxon>Chironomidae</taxon>
        <taxon>Clunio</taxon>
    </lineage>
</organism>
<reference evidence="2 3" key="1">
    <citation type="submission" date="2015-04" db="EMBL/GenBank/DDBJ databases">
        <authorList>
            <person name="Syromyatnikov M.Y."/>
            <person name="Popov V.N."/>
        </authorList>
    </citation>
    <scope>NUCLEOTIDE SEQUENCE [LARGE SCALE GENOMIC DNA]</scope>
</reference>
<sequence>MKLKYFVIMLVSLTVNILSGNAREIKFTDQWRDENYLPSEFDNINFQTNIHNNKKLQFHLPFSYHYPSVNWHHPENLDIVDKHKGKWPFSNLFGFIFGGSGVQNEDASTTVSTLATPTSTTSTTTTTTTEIPPFRTAVGVRTRRPTKYKKNCECSKVIKIED</sequence>
<gene>
    <name evidence="2" type="ORF">CLUMA_CG004595</name>
</gene>
<evidence type="ECO:0000313" key="2">
    <source>
        <dbReference type="EMBL" id="CRK90906.1"/>
    </source>
</evidence>
<proteinExistence type="predicted"/>
<dbReference type="AlphaFoldDB" id="A0A1J1HTM1"/>